<evidence type="ECO:0000256" key="4">
    <source>
        <dbReference type="ARBA" id="ARBA00023163"/>
    </source>
</evidence>
<comment type="similarity">
    <text evidence="1">Belongs to the LysR transcriptional regulatory family.</text>
</comment>
<dbReference type="GO" id="GO:0005829">
    <property type="term" value="C:cytosol"/>
    <property type="evidence" value="ECO:0007669"/>
    <property type="project" value="TreeGrafter"/>
</dbReference>
<dbReference type="PANTHER" id="PTHR30419:SF8">
    <property type="entry name" value="NITROGEN ASSIMILATION TRANSCRIPTIONAL ACTIVATOR-RELATED"/>
    <property type="match status" value="1"/>
</dbReference>
<sequence>IRQLEQAYKAKLLDRSAKSVELTPAGEVLFEYAEKLLRLRDESVQVVADRGNVVQGPVVFGANEATCLYLLPDIFAEFQQKHPLVHISIYRNFSHKILQRVEDGSVDVGIVTMPVKSPNLRVHSIYKDRLRFMVSSRNPLAHRSKITLEEVASQPLIFPRTGYTRQVLDKLFRPYRSRIHVAMELPSVGMIKRFVQADAGVSFISESFARDYVKAGEVKLLNVEGVDLWRELGLIYRRDRSLPRAAQALIGLIRERKPSESSMAAAS</sequence>
<dbReference type="InterPro" id="IPR036390">
    <property type="entry name" value="WH_DNA-bd_sf"/>
</dbReference>
<keyword evidence="4" id="KW-0804">Transcription</keyword>
<evidence type="ECO:0000256" key="2">
    <source>
        <dbReference type="ARBA" id="ARBA00023015"/>
    </source>
</evidence>
<protein>
    <submittedName>
        <fullName evidence="6">LysR family transcriptional regulator</fullName>
    </submittedName>
</protein>
<accession>A0A7V8NX46</accession>
<feature type="non-terminal residue" evidence="6">
    <location>
        <position position="1"/>
    </location>
</feature>
<dbReference type="Pfam" id="PF03466">
    <property type="entry name" value="LysR_substrate"/>
    <property type="match status" value="1"/>
</dbReference>
<evidence type="ECO:0000259" key="5">
    <source>
        <dbReference type="PROSITE" id="PS50931"/>
    </source>
</evidence>
<evidence type="ECO:0000256" key="1">
    <source>
        <dbReference type="ARBA" id="ARBA00009437"/>
    </source>
</evidence>
<name>A0A7V8NX46_9BACT</name>
<keyword evidence="3" id="KW-0238">DNA-binding</keyword>
<dbReference type="SUPFAM" id="SSF53850">
    <property type="entry name" value="Periplasmic binding protein-like II"/>
    <property type="match status" value="1"/>
</dbReference>
<dbReference type="Gene3D" id="1.10.10.10">
    <property type="entry name" value="Winged helix-like DNA-binding domain superfamily/Winged helix DNA-binding domain"/>
    <property type="match status" value="1"/>
</dbReference>
<evidence type="ECO:0000313" key="7">
    <source>
        <dbReference type="Proteomes" id="UP000567293"/>
    </source>
</evidence>
<dbReference type="Gene3D" id="3.40.190.290">
    <property type="match status" value="1"/>
</dbReference>
<reference evidence="6" key="1">
    <citation type="submission" date="2020-06" db="EMBL/GenBank/DDBJ databases">
        <title>Legume-microbial interactions unlock mineral nutrients during tropical forest succession.</title>
        <authorList>
            <person name="Epihov D.Z."/>
        </authorList>
    </citation>
    <scope>NUCLEOTIDE SEQUENCE [LARGE SCALE GENOMIC DNA]</scope>
    <source>
        <strain evidence="6">Pan2503</strain>
    </source>
</reference>
<dbReference type="AlphaFoldDB" id="A0A7V8NX46"/>
<evidence type="ECO:0000313" key="6">
    <source>
        <dbReference type="EMBL" id="MBA0089063.1"/>
    </source>
</evidence>
<dbReference type="GO" id="GO:0003677">
    <property type="term" value="F:DNA binding"/>
    <property type="evidence" value="ECO:0007669"/>
    <property type="project" value="UniProtKB-KW"/>
</dbReference>
<organism evidence="6 7">
    <name type="scientific">Candidatus Acidiferrum panamense</name>
    <dbReference type="NCBI Taxonomy" id="2741543"/>
    <lineage>
        <taxon>Bacteria</taxon>
        <taxon>Pseudomonadati</taxon>
        <taxon>Acidobacteriota</taxon>
        <taxon>Terriglobia</taxon>
        <taxon>Candidatus Acidiferrales</taxon>
        <taxon>Candidatus Acidiferrum</taxon>
    </lineage>
</organism>
<dbReference type="EMBL" id="JACDQQ010002816">
    <property type="protein sequence ID" value="MBA0089063.1"/>
    <property type="molecule type" value="Genomic_DNA"/>
</dbReference>
<dbReference type="GO" id="GO:0003700">
    <property type="term" value="F:DNA-binding transcription factor activity"/>
    <property type="evidence" value="ECO:0007669"/>
    <property type="project" value="InterPro"/>
</dbReference>
<gene>
    <name evidence="6" type="ORF">HRJ53_29075</name>
</gene>
<comment type="caution">
    <text evidence="6">The sequence shown here is derived from an EMBL/GenBank/DDBJ whole genome shotgun (WGS) entry which is preliminary data.</text>
</comment>
<keyword evidence="2" id="KW-0805">Transcription regulation</keyword>
<dbReference type="SUPFAM" id="SSF46785">
    <property type="entry name" value="Winged helix' DNA-binding domain"/>
    <property type="match status" value="1"/>
</dbReference>
<dbReference type="PANTHER" id="PTHR30419">
    <property type="entry name" value="HTH-TYPE TRANSCRIPTIONAL REGULATOR YBHD"/>
    <property type="match status" value="1"/>
</dbReference>
<feature type="domain" description="HTH lysR-type" evidence="5">
    <location>
        <begin position="1"/>
        <end position="23"/>
    </location>
</feature>
<dbReference type="CDD" id="cd05466">
    <property type="entry name" value="PBP2_LTTR_substrate"/>
    <property type="match status" value="1"/>
</dbReference>
<proteinExistence type="inferred from homology"/>
<dbReference type="PROSITE" id="PS50931">
    <property type="entry name" value="HTH_LYSR"/>
    <property type="match status" value="1"/>
</dbReference>
<evidence type="ECO:0000256" key="3">
    <source>
        <dbReference type="ARBA" id="ARBA00023125"/>
    </source>
</evidence>
<dbReference type="InterPro" id="IPR036388">
    <property type="entry name" value="WH-like_DNA-bd_sf"/>
</dbReference>
<dbReference type="Proteomes" id="UP000567293">
    <property type="component" value="Unassembled WGS sequence"/>
</dbReference>
<keyword evidence="7" id="KW-1185">Reference proteome</keyword>
<dbReference type="InterPro" id="IPR050950">
    <property type="entry name" value="HTH-type_LysR_regulators"/>
</dbReference>
<dbReference type="InterPro" id="IPR005119">
    <property type="entry name" value="LysR_subst-bd"/>
</dbReference>
<dbReference type="InterPro" id="IPR000847">
    <property type="entry name" value="LysR_HTH_N"/>
</dbReference>